<feature type="chain" id="PRO_5019457398" description="UrcA family protein" evidence="1">
    <location>
        <begin position="26"/>
        <end position="120"/>
    </location>
</feature>
<gene>
    <name evidence="2" type="ORF">D2T30_10630</name>
</gene>
<reference evidence="2 3" key="2">
    <citation type="submission" date="2019-01" db="EMBL/GenBank/DDBJ databases">
        <authorList>
            <person name="Li Y."/>
        </authorList>
    </citation>
    <scope>NUCLEOTIDE SEQUENCE [LARGE SCALE GENOMIC DNA]</scope>
    <source>
        <strain evidence="2 3">SK2B-1</strain>
    </source>
</reference>
<feature type="signal peptide" evidence="1">
    <location>
        <begin position="1"/>
        <end position="25"/>
    </location>
</feature>
<protein>
    <recommendedName>
        <fullName evidence="4">UrcA family protein</fullName>
    </recommendedName>
</protein>
<name>A0A443JJP2_9RHOB</name>
<evidence type="ECO:0000313" key="2">
    <source>
        <dbReference type="EMBL" id="RWR20819.1"/>
    </source>
</evidence>
<dbReference type="AlphaFoldDB" id="A0A443JJP2"/>
<organism evidence="2 3">
    <name type="scientific">Paenirhodobacter populi</name>
    <dbReference type="NCBI Taxonomy" id="2306993"/>
    <lineage>
        <taxon>Bacteria</taxon>
        <taxon>Pseudomonadati</taxon>
        <taxon>Pseudomonadota</taxon>
        <taxon>Alphaproteobacteria</taxon>
        <taxon>Rhodobacterales</taxon>
        <taxon>Rhodobacter group</taxon>
        <taxon>Paenirhodobacter</taxon>
    </lineage>
</organism>
<keyword evidence="1" id="KW-0732">Signal</keyword>
<evidence type="ECO:0000313" key="3">
    <source>
        <dbReference type="Proteomes" id="UP000284476"/>
    </source>
</evidence>
<dbReference type="RefSeq" id="WP_128208852.1">
    <property type="nucleotide sequence ID" value="NZ_JBHRSO010000041.1"/>
</dbReference>
<dbReference type="EMBL" id="SAUZ01000011">
    <property type="protein sequence ID" value="RWR20819.1"/>
    <property type="molecule type" value="Genomic_DNA"/>
</dbReference>
<evidence type="ECO:0008006" key="4">
    <source>
        <dbReference type="Google" id="ProtNLM"/>
    </source>
</evidence>
<proteinExistence type="predicted"/>
<reference evidence="2 3" key="1">
    <citation type="submission" date="2019-01" db="EMBL/GenBank/DDBJ databases">
        <title>Sinorhodobacter populi sp. nov. isolated from the symptomatic bark tissue of Populus euramericana canker.</title>
        <authorList>
            <person name="Xu G."/>
        </authorList>
    </citation>
    <scope>NUCLEOTIDE SEQUENCE [LARGE SCALE GENOMIC DNA]</scope>
    <source>
        <strain evidence="2 3">SK2B-1</strain>
    </source>
</reference>
<evidence type="ECO:0000256" key="1">
    <source>
        <dbReference type="SAM" id="SignalP"/>
    </source>
</evidence>
<dbReference type="Proteomes" id="UP000284476">
    <property type="component" value="Unassembled WGS sequence"/>
</dbReference>
<sequence>MMRRDLLCVAPLALLPITAPGQADATETPVMRLFRAWQAAEAEECAAYRAHPDTPKGDAICEAMRKRRTDIEDRMMATPCVTAQDFTAKVAAWTSFGVFGLPSEREAPGFWAEARALVWA</sequence>
<comment type="caution">
    <text evidence="2">The sequence shown here is derived from an EMBL/GenBank/DDBJ whole genome shotgun (WGS) entry which is preliminary data.</text>
</comment>
<accession>A0A443JJP2</accession>